<dbReference type="EMBL" id="CP002117">
    <property type="protein sequence ID" value="ADN36445.1"/>
    <property type="molecule type" value="Genomic_DNA"/>
</dbReference>
<gene>
    <name evidence="3" type="ordered locus">Mpet_1692</name>
</gene>
<dbReference type="Proteomes" id="UP000006565">
    <property type="component" value="Chromosome"/>
</dbReference>
<dbReference type="Pfam" id="PF00535">
    <property type="entry name" value="Glycos_transf_2"/>
    <property type="match status" value="1"/>
</dbReference>
<protein>
    <submittedName>
        <fullName evidence="3">Glycosyl transferase family 2</fullName>
    </submittedName>
</protein>
<keyword evidence="1" id="KW-0472">Membrane</keyword>
<dbReference type="KEGG" id="mpi:Mpet_1692"/>
<dbReference type="InterPro" id="IPR026456">
    <property type="entry name" value="GCTrfase_AglJ"/>
</dbReference>
<accession>E1RHE1</accession>
<dbReference type="InterPro" id="IPR001173">
    <property type="entry name" value="Glyco_trans_2-like"/>
</dbReference>
<proteinExistence type="predicted"/>
<evidence type="ECO:0000313" key="4">
    <source>
        <dbReference type="Proteomes" id="UP000006565"/>
    </source>
</evidence>
<feature type="transmembrane region" description="Helical" evidence="1">
    <location>
        <begin position="229"/>
        <end position="252"/>
    </location>
</feature>
<dbReference type="HOGENOM" id="CLU_033536_7_3_2"/>
<dbReference type="CDD" id="cd04179">
    <property type="entry name" value="DPM_DPG-synthase_like"/>
    <property type="match status" value="1"/>
</dbReference>
<dbReference type="eggNOG" id="arCOG00894">
    <property type="taxonomic scope" value="Archaea"/>
</dbReference>
<dbReference type="InterPro" id="IPR050256">
    <property type="entry name" value="Glycosyltransferase_2"/>
</dbReference>
<dbReference type="GO" id="GO:0016757">
    <property type="term" value="F:glycosyltransferase activity"/>
    <property type="evidence" value="ECO:0007669"/>
    <property type="project" value="InterPro"/>
</dbReference>
<evidence type="ECO:0000313" key="3">
    <source>
        <dbReference type="EMBL" id="ADN36445.1"/>
    </source>
</evidence>
<dbReference type="InterPro" id="IPR029044">
    <property type="entry name" value="Nucleotide-diphossugar_trans"/>
</dbReference>
<dbReference type="GeneID" id="9744164"/>
<evidence type="ECO:0000259" key="2">
    <source>
        <dbReference type="Pfam" id="PF00535"/>
    </source>
</evidence>
<organism evidence="3 4">
    <name type="scientific">Methanolacinia petrolearia (strain DSM 11571 / OCM 486 / SEBR 4847)</name>
    <name type="common">Methanoplanus petrolearius</name>
    <dbReference type="NCBI Taxonomy" id="679926"/>
    <lineage>
        <taxon>Archaea</taxon>
        <taxon>Methanobacteriati</taxon>
        <taxon>Methanobacteriota</taxon>
        <taxon>Stenosarchaea group</taxon>
        <taxon>Methanomicrobia</taxon>
        <taxon>Methanomicrobiales</taxon>
        <taxon>Methanomicrobiaceae</taxon>
        <taxon>Methanolacinia</taxon>
    </lineage>
</organism>
<dbReference type="RefSeq" id="WP_013329622.1">
    <property type="nucleotide sequence ID" value="NC_014507.1"/>
</dbReference>
<keyword evidence="4" id="KW-1185">Reference proteome</keyword>
<reference evidence="3 4" key="1">
    <citation type="journal article" date="2010" name="Stand. Genomic Sci.">
        <title>Complete genome sequence of Methanoplanus petrolearius type strain (SEBR 4847).</title>
        <authorList>
            <person name="Brambilla E."/>
            <person name="Djao O.D."/>
            <person name="Daligault H."/>
            <person name="Lapidus A."/>
            <person name="Lucas S."/>
            <person name="Hammon N."/>
            <person name="Nolan M."/>
            <person name="Tice H."/>
            <person name="Cheng J.F."/>
            <person name="Han C."/>
            <person name="Tapia R."/>
            <person name="Goodwin L."/>
            <person name="Pitluck S."/>
            <person name="Liolios K."/>
            <person name="Ivanova N."/>
            <person name="Mavromatis K."/>
            <person name="Mikhailova N."/>
            <person name="Pati A."/>
            <person name="Chen A."/>
            <person name="Palaniappan K."/>
            <person name="Land M."/>
            <person name="Hauser L."/>
            <person name="Chang Y.J."/>
            <person name="Jeffries C.D."/>
            <person name="Rohde M."/>
            <person name="Spring S."/>
            <person name="Sikorski J."/>
            <person name="Goker M."/>
            <person name="Woyke T."/>
            <person name="Bristow J."/>
            <person name="Eisen J.A."/>
            <person name="Markowitz V."/>
            <person name="Hugenholtz P."/>
            <person name="Kyrpides N.C."/>
            <person name="Klenk H.P."/>
        </authorList>
    </citation>
    <scope>NUCLEOTIDE SEQUENCE [LARGE SCALE GENOMIC DNA]</scope>
    <source>
        <strain evidence="4">DSM 11571 / OCM 486 / SEBR 4847</strain>
    </source>
</reference>
<dbReference type="STRING" id="679926.Mpet_1692"/>
<dbReference type="Gene3D" id="3.90.550.10">
    <property type="entry name" value="Spore Coat Polysaccharide Biosynthesis Protein SpsA, Chain A"/>
    <property type="match status" value="1"/>
</dbReference>
<dbReference type="OrthoDB" id="103472at2157"/>
<evidence type="ECO:0000256" key="1">
    <source>
        <dbReference type="SAM" id="Phobius"/>
    </source>
</evidence>
<dbReference type="SUPFAM" id="SSF53448">
    <property type="entry name" value="Nucleotide-diphospho-sugar transferases"/>
    <property type="match status" value="1"/>
</dbReference>
<dbReference type="PANTHER" id="PTHR48090">
    <property type="entry name" value="UNDECAPRENYL-PHOSPHATE 4-DEOXY-4-FORMAMIDO-L-ARABINOSE TRANSFERASE-RELATED"/>
    <property type="match status" value="1"/>
</dbReference>
<sequence length="308" mass="34641">MDINKDEVCIFIPTLNEAPTIGELVRSFKEMGYRNILVLDGNSSDNTAGIAEEEGASVFLQKRGKGKGNAIIEALDYISQPYVLMLDGDGTYLPEDAEKMLEPLFEGYDHVIGNRLDTFEPGALSRFNHFGNQIINYLFKVAHGTYLNDILSGYRAFTLKSMKNLNLKESGFEIETEISAESVRNEQKIKVVDVIYKKRPGTETKLRPMRDGGKIIAAVWRLAKISNPIFYFGVIGLFIVLIGIILGVFVSIDWVKGITHTELTILTVLLILIGFQIFMFGVIADMLVSFNRELRMEIQKLRPPNPPR</sequence>
<dbReference type="CAZy" id="GT2">
    <property type="family name" value="Glycosyltransferase Family 2"/>
</dbReference>
<feature type="domain" description="Glycosyltransferase 2-like" evidence="2">
    <location>
        <begin position="9"/>
        <end position="130"/>
    </location>
</feature>
<keyword evidence="1" id="KW-0812">Transmembrane</keyword>
<feature type="transmembrane region" description="Helical" evidence="1">
    <location>
        <begin position="264"/>
        <end position="288"/>
    </location>
</feature>
<dbReference type="AlphaFoldDB" id="E1RHE1"/>
<name>E1RHE1_METP4</name>
<dbReference type="PANTHER" id="PTHR48090:SF7">
    <property type="entry name" value="RFBJ PROTEIN"/>
    <property type="match status" value="1"/>
</dbReference>
<dbReference type="NCBIfam" id="TIGR04182">
    <property type="entry name" value="glyco_TIGR04182"/>
    <property type="match status" value="1"/>
</dbReference>
<keyword evidence="1" id="KW-1133">Transmembrane helix</keyword>
<keyword evidence="3" id="KW-0808">Transferase</keyword>